<dbReference type="EMBL" id="JBAWTH010000018">
    <property type="protein sequence ID" value="KAL2287936.1"/>
    <property type="molecule type" value="Genomic_DNA"/>
</dbReference>
<proteinExistence type="predicted"/>
<feature type="region of interest" description="Disordered" evidence="2">
    <location>
        <begin position="366"/>
        <end position="420"/>
    </location>
</feature>
<name>A0ABR4F084_9PEZI</name>
<feature type="compositionally biased region" description="Pro residues" evidence="2">
    <location>
        <begin position="366"/>
        <end position="386"/>
    </location>
</feature>
<keyword evidence="3" id="KW-1133">Transmembrane helix</keyword>
<evidence type="ECO:0000256" key="1">
    <source>
        <dbReference type="SAM" id="Coils"/>
    </source>
</evidence>
<keyword evidence="3" id="KW-0812">Transmembrane</keyword>
<keyword evidence="5" id="KW-1185">Reference proteome</keyword>
<feature type="coiled-coil region" evidence="1">
    <location>
        <begin position="215"/>
        <end position="249"/>
    </location>
</feature>
<gene>
    <name evidence="4" type="ORF">FJTKL_04707</name>
</gene>
<evidence type="ECO:0000256" key="2">
    <source>
        <dbReference type="SAM" id="MobiDB-lite"/>
    </source>
</evidence>
<keyword evidence="3" id="KW-0472">Membrane</keyword>
<protein>
    <submittedName>
        <fullName evidence="4">Uncharacterized protein</fullName>
    </submittedName>
</protein>
<evidence type="ECO:0000313" key="4">
    <source>
        <dbReference type="EMBL" id="KAL2287936.1"/>
    </source>
</evidence>
<feature type="transmembrane region" description="Helical" evidence="3">
    <location>
        <begin position="36"/>
        <end position="55"/>
    </location>
</feature>
<evidence type="ECO:0000256" key="3">
    <source>
        <dbReference type="SAM" id="Phobius"/>
    </source>
</evidence>
<reference evidence="4 5" key="1">
    <citation type="submission" date="2024-03" db="EMBL/GenBank/DDBJ databases">
        <title>A high-quality draft genome sequence of Diaporthe vaccinii, a causative agent of upright dieback and viscid rot disease in cranberry plants.</title>
        <authorList>
            <person name="Sarrasin M."/>
            <person name="Lang B.F."/>
            <person name="Burger G."/>
        </authorList>
    </citation>
    <scope>NUCLEOTIDE SEQUENCE [LARGE SCALE GENOMIC DNA]</scope>
    <source>
        <strain evidence="4 5">IS7</strain>
    </source>
</reference>
<comment type="caution">
    <text evidence="4">The sequence shown here is derived from an EMBL/GenBank/DDBJ whole genome shotgun (WGS) entry which is preliminary data.</text>
</comment>
<accession>A0ABR4F084</accession>
<sequence length="420" mass="47597">MPHIFTPLRIRNPTRTPFLSKANAPSPSMLDKTIEFLRRLIGILIAIFDIAYTLIYYAYATIIYCTGAVLLLLCWCAFCALTQSVADNVPVKRWIDRRLQDKFLRNVKNMGYQELNMRARLINVGEDIKMRNEASNQILKEICDAENFIMKRVKYYEPEFRTGRYDIQPVVPGMFIPPHPAPAAPSPYAIVRWWFSQDYESHRLECSIAGFSTQLTQNKQRLRALDQESENLKLELSQALERKRQVRHKPTLPNYKQMYRNFDTALETMKTLRRDLPLHQCTYVCTCPQEAAHCYPQWLVPPKRLRWWEWGLLALGQSPPRVTSLPEVGSWYTPLAAPALNQPPSPAAATPVTPVSVPALSLPPLFGPPSPAAPVRPVTPPPPPPTSLSLAERLRDPAGVRARAPTPPPPASARSSRSQS</sequence>
<organism evidence="4 5">
    <name type="scientific">Diaporthe vaccinii</name>
    <dbReference type="NCBI Taxonomy" id="105482"/>
    <lineage>
        <taxon>Eukaryota</taxon>
        <taxon>Fungi</taxon>
        <taxon>Dikarya</taxon>
        <taxon>Ascomycota</taxon>
        <taxon>Pezizomycotina</taxon>
        <taxon>Sordariomycetes</taxon>
        <taxon>Sordariomycetidae</taxon>
        <taxon>Diaporthales</taxon>
        <taxon>Diaporthaceae</taxon>
        <taxon>Diaporthe</taxon>
        <taxon>Diaporthe eres species complex</taxon>
    </lineage>
</organism>
<keyword evidence="1" id="KW-0175">Coiled coil</keyword>
<evidence type="ECO:0000313" key="5">
    <source>
        <dbReference type="Proteomes" id="UP001600888"/>
    </source>
</evidence>
<dbReference type="Proteomes" id="UP001600888">
    <property type="component" value="Unassembled WGS sequence"/>
</dbReference>